<evidence type="ECO:0000256" key="15">
    <source>
        <dbReference type="ARBA" id="ARBA00049893"/>
    </source>
</evidence>
<keyword evidence="12" id="KW-0186">Copper</keyword>
<sequence>MTIHQFVTTRHGGVSPAPYESLNLGVHVGDAPDLVTENRRRLSLLIRVEPSRIVWMDQVHGTHVEVVRGPVGNALPGTDAVVTDVPGLALAVLTADCVPILLADHAAGIIAAAHAGRKGAEEGIARETVAAMEALGATASAIEAFLGPGACGQCYEVPGTMRAEVSARLPGSASETRWGTPALDLRNGLEEQLVALGVARVRRDPRCTIECADLFSHRRGAPAGRLASVIWQDAAS</sequence>
<dbReference type="GO" id="GO:0016787">
    <property type="term" value="F:hydrolase activity"/>
    <property type="evidence" value="ECO:0007669"/>
    <property type="project" value="UniProtKB-KW"/>
</dbReference>
<comment type="catalytic activity">
    <reaction evidence="13">
        <text>adenosine + H2O + H(+) = inosine + NH4(+)</text>
        <dbReference type="Rhea" id="RHEA:24408"/>
        <dbReference type="ChEBI" id="CHEBI:15377"/>
        <dbReference type="ChEBI" id="CHEBI:15378"/>
        <dbReference type="ChEBI" id="CHEBI:16335"/>
        <dbReference type="ChEBI" id="CHEBI:17596"/>
        <dbReference type="ChEBI" id="CHEBI:28938"/>
        <dbReference type="EC" id="3.5.4.4"/>
    </reaction>
    <physiologicalReaction direction="left-to-right" evidence="13">
        <dbReference type="Rhea" id="RHEA:24409"/>
    </physiologicalReaction>
</comment>
<comment type="similarity">
    <text evidence="5 16">Belongs to the purine nucleoside phosphorylase YfiH/LACC1 family.</text>
</comment>
<keyword evidence="11" id="KW-0560">Oxidoreductase</keyword>
<evidence type="ECO:0000256" key="8">
    <source>
        <dbReference type="ARBA" id="ARBA00022723"/>
    </source>
</evidence>
<evidence type="ECO:0000256" key="11">
    <source>
        <dbReference type="ARBA" id="ARBA00023002"/>
    </source>
</evidence>
<dbReference type="SUPFAM" id="SSF64438">
    <property type="entry name" value="CNF1/YfiH-like putative cysteine hydrolases"/>
    <property type="match status" value="1"/>
</dbReference>
<comment type="catalytic activity">
    <reaction evidence="15">
        <text>S-methyl-5'-thioadenosine + phosphate = 5-(methylsulfanyl)-alpha-D-ribose 1-phosphate + adenine</text>
        <dbReference type="Rhea" id="RHEA:11852"/>
        <dbReference type="ChEBI" id="CHEBI:16708"/>
        <dbReference type="ChEBI" id="CHEBI:17509"/>
        <dbReference type="ChEBI" id="CHEBI:43474"/>
        <dbReference type="ChEBI" id="CHEBI:58533"/>
        <dbReference type="EC" id="2.4.2.28"/>
    </reaction>
    <physiologicalReaction direction="left-to-right" evidence="15">
        <dbReference type="Rhea" id="RHEA:11853"/>
    </physiologicalReaction>
</comment>
<accession>A0A927JEU3</accession>
<protein>
    <recommendedName>
        <fullName evidence="16">Purine nucleoside phosphorylase</fullName>
    </recommendedName>
</protein>
<comment type="catalytic activity">
    <reaction evidence="1">
        <text>inosine + phosphate = alpha-D-ribose 1-phosphate + hypoxanthine</text>
        <dbReference type="Rhea" id="RHEA:27646"/>
        <dbReference type="ChEBI" id="CHEBI:17368"/>
        <dbReference type="ChEBI" id="CHEBI:17596"/>
        <dbReference type="ChEBI" id="CHEBI:43474"/>
        <dbReference type="ChEBI" id="CHEBI:57720"/>
        <dbReference type="EC" id="2.4.2.1"/>
    </reaction>
    <physiologicalReaction direction="left-to-right" evidence="1">
        <dbReference type="Rhea" id="RHEA:27647"/>
    </physiologicalReaction>
</comment>
<dbReference type="PANTHER" id="PTHR30616:SF2">
    <property type="entry name" value="PURINE NUCLEOSIDE PHOSPHORYLASE LACC1"/>
    <property type="match status" value="1"/>
</dbReference>
<evidence type="ECO:0000256" key="16">
    <source>
        <dbReference type="RuleBase" id="RU361274"/>
    </source>
</evidence>
<evidence type="ECO:0000256" key="14">
    <source>
        <dbReference type="ARBA" id="ARBA00048968"/>
    </source>
</evidence>
<comment type="subunit">
    <text evidence="6">Homodimer.</text>
</comment>
<dbReference type="InterPro" id="IPR011324">
    <property type="entry name" value="Cytotoxic_necrot_fac-like_cat"/>
</dbReference>
<dbReference type="Pfam" id="PF02578">
    <property type="entry name" value="Cu-oxidase_4"/>
    <property type="match status" value="1"/>
</dbReference>
<evidence type="ECO:0000256" key="6">
    <source>
        <dbReference type="ARBA" id="ARBA00011738"/>
    </source>
</evidence>
<keyword evidence="18" id="KW-1185">Reference proteome</keyword>
<comment type="cofactor">
    <cofactor evidence="3">
        <name>Cu(2+)</name>
        <dbReference type="ChEBI" id="CHEBI:29036"/>
    </cofactor>
</comment>
<evidence type="ECO:0000256" key="1">
    <source>
        <dbReference type="ARBA" id="ARBA00000553"/>
    </source>
</evidence>
<gene>
    <name evidence="17" type="primary">pgeF</name>
    <name evidence="17" type="ORF">HT102_14855</name>
</gene>
<evidence type="ECO:0000313" key="18">
    <source>
        <dbReference type="Proteomes" id="UP000642993"/>
    </source>
</evidence>
<dbReference type="GO" id="GO:0005507">
    <property type="term" value="F:copper ion binding"/>
    <property type="evidence" value="ECO:0007669"/>
    <property type="project" value="TreeGrafter"/>
</dbReference>
<evidence type="ECO:0000313" key="17">
    <source>
        <dbReference type="EMBL" id="MBD8507766.1"/>
    </source>
</evidence>
<proteinExistence type="inferred from homology"/>
<dbReference type="Proteomes" id="UP000642993">
    <property type="component" value="Unassembled WGS sequence"/>
</dbReference>
<dbReference type="GO" id="GO:0017061">
    <property type="term" value="F:S-methyl-5-thioadenosine phosphorylase activity"/>
    <property type="evidence" value="ECO:0007669"/>
    <property type="project" value="UniProtKB-EC"/>
</dbReference>
<keyword evidence="8" id="KW-0479">Metal-binding</keyword>
<name>A0A927JEU3_9ACTN</name>
<evidence type="ECO:0000256" key="4">
    <source>
        <dbReference type="ARBA" id="ARBA00003215"/>
    </source>
</evidence>
<dbReference type="CDD" id="cd16833">
    <property type="entry name" value="YfiH"/>
    <property type="match status" value="1"/>
</dbReference>
<evidence type="ECO:0000256" key="5">
    <source>
        <dbReference type="ARBA" id="ARBA00007353"/>
    </source>
</evidence>
<evidence type="ECO:0000256" key="12">
    <source>
        <dbReference type="ARBA" id="ARBA00023008"/>
    </source>
</evidence>
<dbReference type="InterPro" id="IPR003730">
    <property type="entry name" value="Cu_polyphenol_OxRdtase"/>
</dbReference>
<evidence type="ECO:0000256" key="10">
    <source>
        <dbReference type="ARBA" id="ARBA00022833"/>
    </source>
</evidence>
<comment type="function">
    <text evidence="4">Purine nucleoside enzyme that catalyzes the phosphorolysis of adenosine and inosine nucleosides, yielding D-ribose 1-phosphate and the respective free bases, adenine and hypoxanthine. Also catalyzes the phosphorolysis of S-methyl-5'-thioadenosine into adenine and S-methyl-5-thio-alpha-D-ribose 1-phosphate. Also has adenosine deaminase activity.</text>
</comment>
<comment type="caution">
    <text evidence="17">The sequence shown here is derived from an EMBL/GenBank/DDBJ whole genome shotgun (WGS) entry which is preliminary data.</text>
</comment>
<dbReference type="Gene3D" id="3.60.140.10">
    <property type="entry name" value="CNF1/YfiH-like putative cysteine hydrolases"/>
    <property type="match status" value="1"/>
</dbReference>
<evidence type="ECO:0000256" key="9">
    <source>
        <dbReference type="ARBA" id="ARBA00022801"/>
    </source>
</evidence>
<reference evidence="17" key="1">
    <citation type="submission" date="2020-09" db="EMBL/GenBank/DDBJ databases">
        <title>Hoyosella lacisalsi sp. nov., a halotolerant actinobacterium isolated from soil of Lake Gudzhirganskoe.</title>
        <authorList>
            <person name="Yang Q."/>
            <person name="Guo P.Y."/>
            <person name="Liu S.W."/>
            <person name="Li F.N."/>
            <person name="Sun C.H."/>
        </authorList>
    </citation>
    <scope>NUCLEOTIDE SEQUENCE</scope>
    <source>
        <strain evidence="17">G463</strain>
    </source>
</reference>
<dbReference type="InterPro" id="IPR038371">
    <property type="entry name" value="Cu_polyphenol_OxRdtase_sf"/>
</dbReference>
<dbReference type="RefSeq" id="WP_192040222.1">
    <property type="nucleotide sequence ID" value="NZ_JACYWE010000010.1"/>
</dbReference>
<evidence type="ECO:0000256" key="13">
    <source>
        <dbReference type="ARBA" id="ARBA00047989"/>
    </source>
</evidence>
<dbReference type="PANTHER" id="PTHR30616">
    <property type="entry name" value="UNCHARACTERIZED PROTEIN YFIH"/>
    <property type="match status" value="1"/>
</dbReference>
<evidence type="ECO:0000256" key="2">
    <source>
        <dbReference type="ARBA" id="ARBA00001947"/>
    </source>
</evidence>
<keyword evidence="7" id="KW-0808">Transferase</keyword>
<keyword evidence="10" id="KW-0862">Zinc</keyword>
<dbReference type="NCBIfam" id="TIGR00726">
    <property type="entry name" value="peptidoglycan editing factor PgeF"/>
    <property type="match status" value="1"/>
</dbReference>
<evidence type="ECO:0000256" key="3">
    <source>
        <dbReference type="ARBA" id="ARBA00001973"/>
    </source>
</evidence>
<comment type="catalytic activity">
    <reaction evidence="14">
        <text>adenosine + phosphate = alpha-D-ribose 1-phosphate + adenine</text>
        <dbReference type="Rhea" id="RHEA:27642"/>
        <dbReference type="ChEBI" id="CHEBI:16335"/>
        <dbReference type="ChEBI" id="CHEBI:16708"/>
        <dbReference type="ChEBI" id="CHEBI:43474"/>
        <dbReference type="ChEBI" id="CHEBI:57720"/>
        <dbReference type="EC" id="2.4.2.1"/>
    </reaction>
    <physiologicalReaction direction="left-to-right" evidence="14">
        <dbReference type="Rhea" id="RHEA:27643"/>
    </physiologicalReaction>
</comment>
<keyword evidence="9" id="KW-0378">Hydrolase</keyword>
<organism evidence="17 18">
    <name type="scientific">Lolliginicoccus lacisalsi</name>
    <dbReference type="NCBI Taxonomy" id="2742202"/>
    <lineage>
        <taxon>Bacteria</taxon>
        <taxon>Bacillati</taxon>
        <taxon>Actinomycetota</taxon>
        <taxon>Actinomycetes</taxon>
        <taxon>Mycobacteriales</taxon>
        <taxon>Hoyosellaceae</taxon>
        <taxon>Lolliginicoccus</taxon>
    </lineage>
</organism>
<evidence type="ECO:0000256" key="7">
    <source>
        <dbReference type="ARBA" id="ARBA00022679"/>
    </source>
</evidence>
<dbReference type="EMBL" id="JACYWE010000010">
    <property type="protein sequence ID" value="MBD8507766.1"/>
    <property type="molecule type" value="Genomic_DNA"/>
</dbReference>
<dbReference type="GO" id="GO:0016491">
    <property type="term" value="F:oxidoreductase activity"/>
    <property type="evidence" value="ECO:0007669"/>
    <property type="project" value="UniProtKB-KW"/>
</dbReference>
<dbReference type="AlphaFoldDB" id="A0A927JEU3"/>
<comment type="cofactor">
    <cofactor evidence="2">
        <name>Zn(2+)</name>
        <dbReference type="ChEBI" id="CHEBI:29105"/>
    </cofactor>
</comment>
<dbReference type="FunFam" id="3.60.140.10:FF:000003">
    <property type="entry name" value="Polyphenol oxidase"/>
    <property type="match status" value="1"/>
</dbReference>